<name>A0A164P0X4_9AGAM</name>
<gene>
    <name evidence="2" type="ORF">SISNIDRAFT_532123</name>
</gene>
<feature type="region of interest" description="Disordered" evidence="1">
    <location>
        <begin position="536"/>
        <end position="555"/>
    </location>
</feature>
<feature type="compositionally biased region" description="Low complexity" evidence="1">
    <location>
        <begin position="341"/>
        <end position="356"/>
    </location>
</feature>
<feature type="compositionally biased region" description="Basic and acidic residues" evidence="1">
    <location>
        <begin position="242"/>
        <end position="257"/>
    </location>
</feature>
<feature type="compositionally biased region" description="Low complexity" evidence="1">
    <location>
        <begin position="132"/>
        <end position="158"/>
    </location>
</feature>
<organism evidence="2 3">
    <name type="scientific">Sistotremastrum niveocremeum HHB9708</name>
    <dbReference type="NCBI Taxonomy" id="1314777"/>
    <lineage>
        <taxon>Eukaryota</taxon>
        <taxon>Fungi</taxon>
        <taxon>Dikarya</taxon>
        <taxon>Basidiomycota</taxon>
        <taxon>Agaricomycotina</taxon>
        <taxon>Agaricomycetes</taxon>
        <taxon>Sistotremastrales</taxon>
        <taxon>Sistotremastraceae</taxon>
        <taxon>Sertulicium</taxon>
        <taxon>Sertulicium niveocremeum</taxon>
    </lineage>
</organism>
<feature type="compositionally biased region" description="Basic and acidic residues" evidence="1">
    <location>
        <begin position="22"/>
        <end position="34"/>
    </location>
</feature>
<dbReference type="AlphaFoldDB" id="A0A164P0X4"/>
<dbReference type="EMBL" id="KV419438">
    <property type="protein sequence ID" value="KZS88244.1"/>
    <property type="molecule type" value="Genomic_DNA"/>
</dbReference>
<reference evidence="2 3" key="1">
    <citation type="journal article" date="2016" name="Mol. Biol. Evol.">
        <title>Comparative Genomics of Early-Diverging Mushroom-Forming Fungi Provides Insights into the Origins of Lignocellulose Decay Capabilities.</title>
        <authorList>
            <person name="Nagy L.G."/>
            <person name="Riley R."/>
            <person name="Tritt A."/>
            <person name="Adam C."/>
            <person name="Daum C."/>
            <person name="Floudas D."/>
            <person name="Sun H."/>
            <person name="Yadav J.S."/>
            <person name="Pangilinan J."/>
            <person name="Larsson K.H."/>
            <person name="Matsuura K."/>
            <person name="Barry K."/>
            <person name="Labutti K."/>
            <person name="Kuo R."/>
            <person name="Ohm R.A."/>
            <person name="Bhattacharya S.S."/>
            <person name="Shirouzu T."/>
            <person name="Yoshinaga Y."/>
            <person name="Martin F.M."/>
            <person name="Grigoriev I.V."/>
            <person name="Hibbett D.S."/>
        </authorList>
    </citation>
    <scope>NUCLEOTIDE SEQUENCE [LARGE SCALE GENOMIC DNA]</scope>
    <source>
        <strain evidence="2 3">HHB9708</strain>
    </source>
</reference>
<feature type="region of interest" description="Disordered" evidence="1">
    <location>
        <begin position="132"/>
        <end position="356"/>
    </location>
</feature>
<evidence type="ECO:0000256" key="1">
    <source>
        <dbReference type="SAM" id="MobiDB-lite"/>
    </source>
</evidence>
<evidence type="ECO:0000313" key="2">
    <source>
        <dbReference type="EMBL" id="KZS88244.1"/>
    </source>
</evidence>
<feature type="compositionally biased region" description="Low complexity" evidence="1">
    <location>
        <begin position="298"/>
        <end position="312"/>
    </location>
</feature>
<dbReference type="Proteomes" id="UP000076722">
    <property type="component" value="Unassembled WGS sequence"/>
</dbReference>
<protein>
    <submittedName>
        <fullName evidence="2">Uncharacterized protein</fullName>
    </submittedName>
</protein>
<feature type="compositionally biased region" description="Basic and acidic residues" evidence="1">
    <location>
        <begin position="322"/>
        <end position="331"/>
    </location>
</feature>
<accession>A0A164P0X4</accession>
<proteinExistence type="predicted"/>
<sequence length="576" mass="62167">MFDQLVLAMAPEITEAEATHVSDKSNHHGQDHLVGRKPHTHSSIGHFKSYFNTGKKYVNETVTDWLSRIPGASTVINNAGNTINDNSCQSSVNASTTHNDSSSHVVAFHGVPDPMMSAAVCLARRDSVGSQSTLSTDSSFSVAQSDSSTSVSSNDNASRYAFPTIPESPTLEDDMVPSSADDSSGHHSGPRTAESSVHAEAPSVAPPPREAERQSSPLPADELSSLVSSPCQSAPPPLPIVDVDHKTELVAPRENHDATPGSRGSIAPVANPTTITGSPPQPPIPPTRNEVEGDLAFSRTSRTSPSATASPRLPSSPQSVRRGIEISDRAYDCSPSSAAQSLPPRSPVSTPSSPRVANHHVQAIDSTVGYSPRQSHAPMSSNPTAPIEWSQYHPAEPSAGFVSSPRISYVAPPLSMPIPMPCVSPRLRATALQRAPSPNSPPHTHEFIHASTIMPQPSFPAPQIFAATRRTTDTQIYSYTNKHYPHHMPPRGYPDSFQSASFYEGHSSSTYFRSAHAASPEDFVYCETPRAQTFDLPQQTSTDARREPRVPYSYDNSNADYEDTWNIRHSIQYDFE</sequence>
<feature type="region of interest" description="Disordered" evidence="1">
    <location>
        <begin position="22"/>
        <end position="41"/>
    </location>
</feature>
<evidence type="ECO:0000313" key="3">
    <source>
        <dbReference type="Proteomes" id="UP000076722"/>
    </source>
</evidence>
<keyword evidence="3" id="KW-1185">Reference proteome</keyword>